<proteinExistence type="predicted"/>
<reference evidence="1" key="1">
    <citation type="submission" date="2022-11" db="EMBL/GenBank/DDBJ databases">
        <authorList>
            <person name="Petersen C."/>
        </authorList>
    </citation>
    <scope>NUCLEOTIDE SEQUENCE</scope>
    <source>
        <strain evidence="1">IBT 21917</strain>
    </source>
</reference>
<sequence>MVRKIALSQLSGALFRETAFTDRFWLTGRASSSVLSAAVPSGCSWDGESVALLDSPGAFVSGSTEVPLSPVDEEVLLSAVLSEDPALTSVVAEVSWGGPWAGVDVDVDSDALFKAEATPAAATPAVAATPAPRIA</sequence>
<evidence type="ECO:0000313" key="1">
    <source>
        <dbReference type="EMBL" id="KAJ5184264.1"/>
    </source>
</evidence>
<dbReference type="AlphaFoldDB" id="A0A9W9IUH8"/>
<name>A0A9W9IUH8_9EURO</name>
<dbReference type="Proteomes" id="UP001146351">
    <property type="component" value="Unassembled WGS sequence"/>
</dbReference>
<gene>
    <name evidence="1" type="ORF">N7492_001880</name>
</gene>
<comment type="caution">
    <text evidence="1">The sequence shown here is derived from an EMBL/GenBank/DDBJ whole genome shotgun (WGS) entry which is preliminary data.</text>
</comment>
<keyword evidence="2" id="KW-1185">Reference proteome</keyword>
<evidence type="ECO:0000313" key="2">
    <source>
        <dbReference type="Proteomes" id="UP001146351"/>
    </source>
</evidence>
<dbReference type="EMBL" id="JAPQKO010000001">
    <property type="protein sequence ID" value="KAJ5184264.1"/>
    <property type="molecule type" value="Genomic_DNA"/>
</dbReference>
<accession>A0A9W9IUH8</accession>
<protein>
    <submittedName>
        <fullName evidence="1">Uncharacterized protein</fullName>
    </submittedName>
</protein>
<reference evidence="1" key="2">
    <citation type="journal article" date="2023" name="IMA Fungus">
        <title>Comparative genomic study of the Penicillium genus elucidates a diverse pangenome and 15 lateral gene transfer events.</title>
        <authorList>
            <person name="Petersen C."/>
            <person name="Sorensen T."/>
            <person name="Nielsen M.R."/>
            <person name="Sondergaard T.E."/>
            <person name="Sorensen J.L."/>
            <person name="Fitzpatrick D.A."/>
            <person name="Frisvad J.C."/>
            <person name="Nielsen K.L."/>
        </authorList>
    </citation>
    <scope>NUCLEOTIDE SEQUENCE</scope>
    <source>
        <strain evidence="1">IBT 21917</strain>
    </source>
</reference>
<organism evidence="1 2">
    <name type="scientific">Penicillium capsulatum</name>
    <dbReference type="NCBI Taxonomy" id="69766"/>
    <lineage>
        <taxon>Eukaryota</taxon>
        <taxon>Fungi</taxon>
        <taxon>Dikarya</taxon>
        <taxon>Ascomycota</taxon>
        <taxon>Pezizomycotina</taxon>
        <taxon>Eurotiomycetes</taxon>
        <taxon>Eurotiomycetidae</taxon>
        <taxon>Eurotiales</taxon>
        <taxon>Aspergillaceae</taxon>
        <taxon>Penicillium</taxon>
    </lineage>
</organism>